<feature type="domain" description="YdhG-like" evidence="1">
    <location>
        <begin position="26"/>
        <end position="131"/>
    </location>
</feature>
<evidence type="ECO:0000313" key="2">
    <source>
        <dbReference type="EMBL" id="MEQ2466919.1"/>
    </source>
</evidence>
<protein>
    <submittedName>
        <fullName evidence="2">DUF1801 domain-containing protein</fullName>
    </submittedName>
</protein>
<dbReference type="InterPro" id="IPR014922">
    <property type="entry name" value="YdhG-like"/>
</dbReference>
<dbReference type="Pfam" id="PF08818">
    <property type="entry name" value="DUF1801"/>
    <property type="match status" value="1"/>
</dbReference>
<dbReference type="EMBL" id="JBBMFN010000037">
    <property type="protein sequence ID" value="MEQ2466919.1"/>
    <property type="molecule type" value="Genomic_DNA"/>
</dbReference>
<name>A0ABV1F0L8_9BACI</name>
<gene>
    <name evidence="2" type="ORF">WMO63_14770</name>
</gene>
<reference evidence="2 3" key="1">
    <citation type="submission" date="2024-03" db="EMBL/GenBank/DDBJ databases">
        <title>Human intestinal bacterial collection.</title>
        <authorList>
            <person name="Pauvert C."/>
            <person name="Hitch T.C.A."/>
            <person name="Clavel T."/>
        </authorList>
    </citation>
    <scope>NUCLEOTIDE SEQUENCE [LARGE SCALE GENOMIC DNA]</scope>
    <source>
        <strain evidence="2 3">CLA-SR-H024</strain>
    </source>
</reference>
<keyword evidence="3" id="KW-1185">Reference proteome</keyword>
<comment type="caution">
    <text evidence="2">The sequence shown here is derived from an EMBL/GenBank/DDBJ whole genome shotgun (WGS) entry which is preliminary data.</text>
</comment>
<evidence type="ECO:0000313" key="3">
    <source>
        <dbReference type="Proteomes" id="UP001465426"/>
    </source>
</evidence>
<evidence type="ECO:0000259" key="1">
    <source>
        <dbReference type="Pfam" id="PF08818"/>
    </source>
</evidence>
<proteinExistence type="predicted"/>
<dbReference type="SUPFAM" id="SSF159888">
    <property type="entry name" value="YdhG-like"/>
    <property type="match status" value="1"/>
</dbReference>
<dbReference type="Proteomes" id="UP001465426">
    <property type="component" value="Unassembled WGS sequence"/>
</dbReference>
<accession>A0ABV1F0L8</accession>
<dbReference type="RefSeq" id="WP_031537722.1">
    <property type="nucleotide sequence ID" value="NZ_JBBMFN010000037.1"/>
</dbReference>
<organism evidence="2 3">
    <name type="scientific">Niallia hominis</name>
    <dbReference type="NCBI Taxonomy" id="3133173"/>
    <lineage>
        <taxon>Bacteria</taxon>
        <taxon>Bacillati</taxon>
        <taxon>Bacillota</taxon>
        <taxon>Bacilli</taxon>
        <taxon>Bacillales</taxon>
        <taxon>Bacillaceae</taxon>
        <taxon>Niallia</taxon>
    </lineage>
</organism>
<sequence length="144" mass="16482">MYKLKTKETDQDVVEYIESSLTSNTKKEDAYKLIDIFSDITGLPPKMWGTSIIGFGTYHYKYATGHEGDAPIVGFAPKKARISLYLTTEEETRAFYLERIGKHKAGVGCVYINKLADINEETLKEFIEKSVEIIREKHSIHKEK</sequence>